<comment type="function">
    <text evidence="1 8">The Vlp and Vsp proteins are antigenically distinct proteins, only one vlp or vsp gene is transcriptionally active at any one time. Switching between these genes is a mechanism of host immune response evasion.</text>
</comment>
<name>W5SLY0_9SPIR</name>
<keyword evidence="5 8" id="KW-0564">Palmitate</keyword>
<evidence type="ECO:0000256" key="6">
    <source>
        <dbReference type="ARBA" id="ARBA00023237"/>
    </source>
</evidence>
<dbReference type="GO" id="GO:0009279">
    <property type="term" value="C:cell outer membrane"/>
    <property type="evidence" value="ECO:0007669"/>
    <property type="project" value="UniProtKB-SubCell"/>
</dbReference>
<evidence type="ECO:0000256" key="7">
    <source>
        <dbReference type="ARBA" id="ARBA00023288"/>
    </source>
</evidence>
<keyword evidence="6 8" id="KW-0998">Cell outer membrane</keyword>
<gene>
    <name evidence="9" type="ORF">BCD_1627</name>
</gene>
<evidence type="ECO:0000256" key="2">
    <source>
        <dbReference type="ARBA" id="ARBA00004459"/>
    </source>
</evidence>
<evidence type="ECO:0000313" key="9">
    <source>
        <dbReference type="EMBL" id="AHH07693.1"/>
    </source>
</evidence>
<keyword evidence="3" id="KW-0732">Signal</keyword>
<keyword evidence="7 8" id="KW-0449">Lipoprotein</keyword>
<evidence type="ECO:0000256" key="4">
    <source>
        <dbReference type="ARBA" id="ARBA00023136"/>
    </source>
</evidence>
<comment type="subcellular location">
    <subcellularLocation>
        <location evidence="2 8">Cell outer membrane</location>
        <topology evidence="2 8">Lipid-anchor</topology>
    </subcellularLocation>
</comment>
<dbReference type="InterPro" id="IPR000680">
    <property type="entry name" value="Borrelia_lipo"/>
</dbReference>
<proteinExistence type="predicted"/>
<accession>W5SLY0</accession>
<dbReference type="Pfam" id="PF00921">
    <property type="entry name" value="Lipoprotein_2"/>
    <property type="match status" value="1"/>
</dbReference>
<keyword evidence="9" id="KW-0614">Plasmid</keyword>
<dbReference type="HOGENOM" id="CLU_193546_0_0_12"/>
<evidence type="ECO:0000256" key="5">
    <source>
        <dbReference type="ARBA" id="ARBA00023139"/>
    </source>
</evidence>
<keyword evidence="4 8" id="KW-0472">Membrane</keyword>
<reference evidence="9" key="1">
    <citation type="submission" date="2013-02" db="EMBL/GenBank/DDBJ databases">
        <title>Comparative genomics of Borrelia species.</title>
        <authorList>
            <person name="Schwan T.G."/>
            <person name="Raffel S.J."/>
            <person name="Porcella S.F."/>
        </authorList>
    </citation>
    <scope>NUCLEOTIDE SEQUENCE</scope>
    <source>
        <strain evidence="9">DOU</strain>
        <plasmid evidence="9">unnamed</plasmid>
    </source>
</reference>
<protein>
    <recommendedName>
        <fullName evidence="8">Variable large protein</fullName>
    </recommendedName>
</protein>
<dbReference type="EMBL" id="CP004331">
    <property type="protein sequence ID" value="AHH07693.1"/>
    <property type="molecule type" value="Genomic_DNA"/>
</dbReference>
<sequence>MLEVCRSAERERAFYAFIELMSDALGFIAKATTKKSDVGEYFSSLGAKLGEASTELEVLAKKSEAEGSKDKPITLSIKSAVEVAKVF</sequence>
<dbReference type="SUPFAM" id="SSF74748">
    <property type="entry name" value="Variable surface antigen VlsE"/>
    <property type="match status" value="1"/>
</dbReference>
<evidence type="ECO:0000256" key="8">
    <source>
        <dbReference type="RuleBase" id="RU363105"/>
    </source>
</evidence>
<evidence type="ECO:0000256" key="3">
    <source>
        <dbReference type="ARBA" id="ARBA00022729"/>
    </source>
</evidence>
<geneLocation type="plasmid" evidence="9">
    <name>unnamed</name>
</geneLocation>
<evidence type="ECO:0000256" key="1">
    <source>
        <dbReference type="ARBA" id="ARBA00003932"/>
    </source>
</evidence>
<organism evidence="9">
    <name type="scientific">Borrelia crocidurae DOU</name>
    <dbReference type="NCBI Taxonomy" id="1293575"/>
    <lineage>
        <taxon>Bacteria</taxon>
        <taxon>Pseudomonadati</taxon>
        <taxon>Spirochaetota</taxon>
        <taxon>Spirochaetia</taxon>
        <taxon>Spirochaetales</taxon>
        <taxon>Borreliaceae</taxon>
        <taxon>Borrelia</taxon>
    </lineage>
</organism>
<dbReference type="AlphaFoldDB" id="W5SLY0"/>